<dbReference type="PROSITE" id="PS50011">
    <property type="entry name" value="PROTEIN_KINASE_DOM"/>
    <property type="match status" value="1"/>
</dbReference>
<dbReference type="Gene3D" id="3.30.200.20">
    <property type="entry name" value="Phosphorylase Kinase, domain 1"/>
    <property type="match status" value="1"/>
</dbReference>
<dbReference type="PANTHER" id="PTHR48007">
    <property type="entry name" value="LEUCINE-RICH REPEAT RECEPTOR-LIKE PROTEIN KINASE PXC1"/>
    <property type="match status" value="1"/>
</dbReference>
<dbReference type="SUPFAM" id="SSF52058">
    <property type="entry name" value="L domain-like"/>
    <property type="match status" value="1"/>
</dbReference>
<dbReference type="InterPro" id="IPR000719">
    <property type="entry name" value="Prot_kinase_dom"/>
</dbReference>
<evidence type="ECO:0000259" key="5">
    <source>
        <dbReference type="PROSITE" id="PS50011"/>
    </source>
</evidence>
<dbReference type="InterPro" id="IPR032675">
    <property type="entry name" value="LRR_dom_sf"/>
</dbReference>
<dbReference type="Pfam" id="PF07714">
    <property type="entry name" value="PK_Tyr_Ser-Thr"/>
    <property type="match status" value="1"/>
</dbReference>
<accession>A0A068TN64</accession>
<feature type="domain" description="Protein kinase" evidence="5">
    <location>
        <begin position="327"/>
        <end position="603"/>
    </location>
</feature>
<dbReference type="PROSITE" id="PS00107">
    <property type="entry name" value="PROTEIN_KINASE_ATP"/>
    <property type="match status" value="1"/>
</dbReference>
<reference evidence="7" key="1">
    <citation type="journal article" date="2014" name="Science">
        <title>The coffee genome provides insight into the convergent evolution of caffeine biosynthesis.</title>
        <authorList>
            <person name="Denoeud F."/>
            <person name="Carretero-Paulet L."/>
            <person name="Dereeper A."/>
            <person name="Droc G."/>
            <person name="Guyot R."/>
            <person name="Pietrella M."/>
            <person name="Zheng C."/>
            <person name="Alberti A."/>
            <person name="Anthony F."/>
            <person name="Aprea G."/>
            <person name="Aury J.M."/>
            <person name="Bento P."/>
            <person name="Bernard M."/>
            <person name="Bocs S."/>
            <person name="Campa C."/>
            <person name="Cenci A."/>
            <person name="Combes M.C."/>
            <person name="Crouzillat D."/>
            <person name="Da Silva C."/>
            <person name="Daddiego L."/>
            <person name="De Bellis F."/>
            <person name="Dussert S."/>
            <person name="Garsmeur O."/>
            <person name="Gayraud T."/>
            <person name="Guignon V."/>
            <person name="Jahn K."/>
            <person name="Jamilloux V."/>
            <person name="Joet T."/>
            <person name="Labadie K."/>
            <person name="Lan T."/>
            <person name="Leclercq J."/>
            <person name="Lepelley M."/>
            <person name="Leroy T."/>
            <person name="Li L.T."/>
            <person name="Librado P."/>
            <person name="Lopez L."/>
            <person name="Munoz A."/>
            <person name="Noel B."/>
            <person name="Pallavicini A."/>
            <person name="Perrotta G."/>
            <person name="Poncet V."/>
            <person name="Pot D."/>
            <person name="Priyono X."/>
            <person name="Rigoreau M."/>
            <person name="Rouard M."/>
            <person name="Rozas J."/>
            <person name="Tranchant-Dubreuil C."/>
            <person name="VanBuren R."/>
            <person name="Zhang Q."/>
            <person name="Andrade A.C."/>
            <person name="Argout X."/>
            <person name="Bertrand B."/>
            <person name="de Kochko A."/>
            <person name="Graziosi G."/>
            <person name="Henry R.J."/>
            <person name="Jayarama X."/>
            <person name="Ming R."/>
            <person name="Nagai C."/>
            <person name="Rounsley S."/>
            <person name="Sankoff D."/>
            <person name="Giuliano G."/>
            <person name="Albert V.A."/>
            <person name="Wincker P."/>
            <person name="Lashermes P."/>
        </authorList>
    </citation>
    <scope>NUCLEOTIDE SEQUENCE [LARGE SCALE GENOMIC DNA]</scope>
    <source>
        <strain evidence="7">cv. DH200-94</strain>
    </source>
</reference>
<keyword evidence="3" id="KW-0812">Transmembrane</keyword>
<evidence type="ECO:0000313" key="7">
    <source>
        <dbReference type="Proteomes" id="UP000295252"/>
    </source>
</evidence>
<keyword evidence="4" id="KW-0732">Signal</keyword>
<dbReference type="GO" id="GO:0005524">
    <property type="term" value="F:ATP binding"/>
    <property type="evidence" value="ECO:0007669"/>
    <property type="project" value="UniProtKB-UniRule"/>
</dbReference>
<evidence type="ECO:0000256" key="1">
    <source>
        <dbReference type="PROSITE-ProRule" id="PRU10141"/>
    </source>
</evidence>
<dbReference type="PhylomeDB" id="A0A068TN64"/>
<feature type="region of interest" description="Disordered" evidence="2">
    <location>
        <begin position="604"/>
        <end position="639"/>
    </location>
</feature>
<keyword evidence="7" id="KW-1185">Reference proteome</keyword>
<dbReference type="SUPFAM" id="SSF56112">
    <property type="entry name" value="Protein kinase-like (PK-like)"/>
    <property type="match status" value="1"/>
</dbReference>
<evidence type="ECO:0000256" key="2">
    <source>
        <dbReference type="SAM" id="MobiDB-lite"/>
    </source>
</evidence>
<dbReference type="OrthoDB" id="248923at2759"/>
<proteinExistence type="predicted"/>
<protein>
    <recommendedName>
        <fullName evidence="5">Protein kinase domain-containing protein</fullName>
    </recommendedName>
</protein>
<gene>
    <name evidence="6" type="ORF">GSCOC_T00014810001</name>
</gene>
<evidence type="ECO:0000256" key="4">
    <source>
        <dbReference type="SAM" id="SignalP"/>
    </source>
</evidence>
<feature type="transmembrane region" description="Helical" evidence="3">
    <location>
        <begin position="243"/>
        <end position="266"/>
    </location>
</feature>
<name>A0A068TN64_COFCA</name>
<dbReference type="InterPro" id="IPR001245">
    <property type="entry name" value="Ser-Thr/Tyr_kinase_cat_dom"/>
</dbReference>
<dbReference type="Gene3D" id="1.10.510.10">
    <property type="entry name" value="Transferase(Phosphotransferase) domain 1"/>
    <property type="match status" value="1"/>
</dbReference>
<keyword evidence="3" id="KW-0472">Membrane</keyword>
<dbReference type="PANTHER" id="PTHR48007:SF43">
    <property type="entry name" value="POLLEN RECEPTOR-LIKE KINASE 4"/>
    <property type="match status" value="1"/>
</dbReference>
<dbReference type="InParanoid" id="A0A068TN64"/>
<feature type="compositionally biased region" description="Polar residues" evidence="2">
    <location>
        <begin position="622"/>
        <end position="639"/>
    </location>
</feature>
<evidence type="ECO:0000313" key="6">
    <source>
        <dbReference type="EMBL" id="CDO97462.1"/>
    </source>
</evidence>
<sequence length="639" mass="71517">MASPLNCRMTFTKFLEHFLLLYLLLLCPKITADDGQNGFHGEERDALLALVAGFSNSFLHHNWTKVMCYENDPPYWFGIECLNGRVSGVRLENLGLTGEIKVDSLLNLTELSILSFKDNSISGPLMDFSNNQKLIYIDLSGNRFYGAIPLSLLKLNSLASLHLQANNLSGSIPSFDQTSLLEFNVSYNNLSGPIPNTKVLQSFNRFSYFGNPNLCGPPSSSDCNSKNDTSDTNKSKSSKSSKLLPILLVVNVVALIILLFLCIIFFKKYKNLKKRLEEKHILVRDEEKDEKIKMETGGNRVAADEVEKGKLVFASEDRKFELDDLLKASAEGLGKGNFGNCYKAMLERGPIVVKRLKDLKPLSGEEFMKQVRMIADQKHPNLLSLLAYYYSKDEKLLLYKFASNGNVYNRLNEGKGKPTRIPFRWSSRLSVARGVARALEYLHLNTKSTNVVPHGNLKLSNVLLDENDGVLVTDYGLTSLVAAPLAAQRMIAFKSPEYQSHKKVSRKSDVWSYGCLLLELVTGRVSADSAPPGTNAVDLCSWVHRAVREEWTAEIFDVEIAVQRSANHGMLKLLQIAMRCCVSSPENRPEMSEVAREVENIVVTADSEDEEEFSSMDRSLTDESMSTPSRSTTTLDDRR</sequence>
<keyword evidence="3" id="KW-1133">Transmembrane helix</keyword>
<dbReference type="AlphaFoldDB" id="A0A068TN64"/>
<keyword evidence="1" id="KW-0067">ATP-binding</keyword>
<feature type="region of interest" description="Disordered" evidence="2">
    <location>
        <begin position="219"/>
        <end position="238"/>
    </location>
</feature>
<keyword evidence="1" id="KW-0547">Nucleotide-binding</keyword>
<dbReference type="InterPro" id="IPR017441">
    <property type="entry name" value="Protein_kinase_ATP_BS"/>
</dbReference>
<dbReference type="STRING" id="49390.A0A068TN64"/>
<dbReference type="InterPro" id="IPR011009">
    <property type="entry name" value="Kinase-like_dom_sf"/>
</dbReference>
<feature type="binding site" evidence="1">
    <location>
        <position position="354"/>
    </location>
    <ligand>
        <name>ATP</name>
        <dbReference type="ChEBI" id="CHEBI:30616"/>
    </ligand>
</feature>
<dbReference type="Gene3D" id="3.80.10.10">
    <property type="entry name" value="Ribonuclease Inhibitor"/>
    <property type="match status" value="2"/>
</dbReference>
<organism evidence="6 7">
    <name type="scientific">Coffea canephora</name>
    <name type="common">Robusta coffee</name>
    <dbReference type="NCBI Taxonomy" id="49390"/>
    <lineage>
        <taxon>Eukaryota</taxon>
        <taxon>Viridiplantae</taxon>
        <taxon>Streptophyta</taxon>
        <taxon>Embryophyta</taxon>
        <taxon>Tracheophyta</taxon>
        <taxon>Spermatophyta</taxon>
        <taxon>Magnoliopsida</taxon>
        <taxon>eudicotyledons</taxon>
        <taxon>Gunneridae</taxon>
        <taxon>Pentapetalae</taxon>
        <taxon>asterids</taxon>
        <taxon>lamiids</taxon>
        <taxon>Gentianales</taxon>
        <taxon>Rubiaceae</taxon>
        <taxon>Ixoroideae</taxon>
        <taxon>Gardenieae complex</taxon>
        <taxon>Bertiereae - Coffeeae clade</taxon>
        <taxon>Coffeeae</taxon>
        <taxon>Coffea</taxon>
    </lineage>
</organism>
<evidence type="ECO:0000256" key="3">
    <source>
        <dbReference type="SAM" id="Phobius"/>
    </source>
</evidence>
<dbReference type="InterPro" id="IPR046959">
    <property type="entry name" value="PRK1-6/SRF4-like"/>
</dbReference>
<dbReference type="OMA" id="GLQCYEN"/>
<feature type="chain" id="PRO_5001654143" description="Protein kinase domain-containing protein" evidence="4">
    <location>
        <begin position="33"/>
        <end position="639"/>
    </location>
</feature>
<dbReference type="Proteomes" id="UP000295252">
    <property type="component" value="Chromosome IV"/>
</dbReference>
<dbReference type="Gramene" id="CDO97462">
    <property type="protein sequence ID" value="CDO97462"/>
    <property type="gene ID" value="GSCOC_T00014810001"/>
</dbReference>
<dbReference type="EMBL" id="HG739085">
    <property type="protein sequence ID" value="CDO97462.1"/>
    <property type="molecule type" value="Genomic_DNA"/>
</dbReference>
<feature type="signal peptide" evidence="4">
    <location>
        <begin position="1"/>
        <end position="32"/>
    </location>
</feature>
<dbReference type="GO" id="GO:0004672">
    <property type="term" value="F:protein kinase activity"/>
    <property type="evidence" value="ECO:0007669"/>
    <property type="project" value="InterPro"/>
</dbReference>